<sequence length="131" mass="14460">MGSTGQNIQATPARIGITEPISTGGPTESDIVKNQELEKFLVDAGLYESREEAVKREEVLGRLDQIVKIWVKNISRSKGYNEPMVQEANAKIFTFGSYRLGVHGPGADIDTLCVGPKHATRNVDFFEFFDA</sequence>
<organism evidence="3 4">
    <name type="scientific">Genlisea aurea</name>
    <dbReference type="NCBI Taxonomy" id="192259"/>
    <lineage>
        <taxon>Eukaryota</taxon>
        <taxon>Viridiplantae</taxon>
        <taxon>Streptophyta</taxon>
        <taxon>Embryophyta</taxon>
        <taxon>Tracheophyta</taxon>
        <taxon>Spermatophyta</taxon>
        <taxon>Magnoliopsida</taxon>
        <taxon>eudicotyledons</taxon>
        <taxon>Gunneridae</taxon>
        <taxon>Pentapetalae</taxon>
        <taxon>asterids</taxon>
        <taxon>lamiids</taxon>
        <taxon>Lamiales</taxon>
        <taxon>Lentibulariaceae</taxon>
        <taxon>Genlisea</taxon>
    </lineage>
</organism>
<dbReference type="InterPro" id="IPR048840">
    <property type="entry name" value="PolA_pol_NTPase"/>
</dbReference>
<dbReference type="SUPFAM" id="SSF81301">
    <property type="entry name" value="Nucleotidyltransferase"/>
    <property type="match status" value="1"/>
</dbReference>
<evidence type="ECO:0000313" key="4">
    <source>
        <dbReference type="Proteomes" id="UP000015453"/>
    </source>
</evidence>
<dbReference type="InterPro" id="IPR043519">
    <property type="entry name" value="NT_sf"/>
</dbReference>
<evidence type="ECO:0000259" key="2">
    <source>
        <dbReference type="Pfam" id="PF20750"/>
    </source>
</evidence>
<feature type="compositionally biased region" description="Polar residues" evidence="1">
    <location>
        <begin position="1"/>
        <end position="10"/>
    </location>
</feature>
<dbReference type="EMBL" id="AUSU01003856">
    <property type="protein sequence ID" value="EPS66121.1"/>
    <property type="molecule type" value="Genomic_DNA"/>
</dbReference>
<reference evidence="3 4" key="1">
    <citation type="journal article" date="2013" name="BMC Genomics">
        <title>The miniature genome of a carnivorous plant Genlisea aurea contains a low number of genes and short non-coding sequences.</title>
        <authorList>
            <person name="Leushkin E.V."/>
            <person name="Sutormin R.A."/>
            <person name="Nabieva E.R."/>
            <person name="Penin A.A."/>
            <person name="Kondrashov A.S."/>
            <person name="Logacheva M.D."/>
        </authorList>
    </citation>
    <scope>NUCLEOTIDE SEQUENCE [LARGE SCALE GENOMIC DNA]</scope>
</reference>
<evidence type="ECO:0000313" key="3">
    <source>
        <dbReference type="EMBL" id="EPS66121.1"/>
    </source>
</evidence>
<dbReference type="GO" id="GO:0005634">
    <property type="term" value="C:nucleus"/>
    <property type="evidence" value="ECO:0007669"/>
    <property type="project" value="TreeGrafter"/>
</dbReference>
<comment type="caution">
    <text evidence="3">The sequence shown here is derived from an EMBL/GenBank/DDBJ whole genome shotgun (WGS) entry which is preliminary data.</text>
</comment>
<dbReference type="PANTHER" id="PTHR10682">
    <property type="entry name" value="POLY A POLYMERASE"/>
    <property type="match status" value="1"/>
</dbReference>
<dbReference type="OrthoDB" id="412748at2759"/>
<dbReference type="Gene3D" id="3.30.460.10">
    <property type="entry name" value="Beta Polymerase, domain 2"/>
    <property type="match status" value="1"/>
</dbReference>
<feature type="region of interest" description="Disordered" evidence="1">
    <location>
        <begin position="1"/>
        <end position="29"/>
    </location>
</feature>
<protein>
    <recommendedName>
        <fullName evidence="2">Poly(A) polymerase nucleotidyltransferase domain-containing protein</fullName>
    </recommendedName>
</protein>
<dbReference type="Pfam" id="PF20750">
    <property type="entry name" value="PAP_NTPase"/>
    <property type="match status" value="1"/>
</dbReference>
<keyword evidence="4" id="KW-1185">Reference proteome</keyword>
<name>S8CMU6_9LAMI</name>
<dbReference type="AlphaFoldDB" id="S8CMU6"/>
<dbReference type="PANTHER" id="PTHR10682:SF10">
    <property type="entry name" value="POLYNUCLEOTIDE ADENYLYLTRANSFERASE"/>
    <property type="match status" value="1"/>
</dbReference>
<dbReference type="GO" id="GO:1990817">
    <property type="term" value="F:poly(A) RNA polymerase activity"/>
    <property type="evidence" value="ECO:0007669"/>
    <property type="project" value="TreeGrafter"/>
</dbReference>
<gene>
    <name evidence="3" type="ORF">M569_08656</name>
</gene>
<evidence type="ECO:0000256" key="1">
    <source>
        <dbReference type="SAM" id="MobiDB-lite"/>
    </source>
</evidence>
<accession>S8CMU6</accession>
<dbReference type="CDD" id="cd05402">
    <property type="entry name" value="NT_PAP_TUTase"/>
    <property type="match status" value="1"/>
</dbReference>
<feature type="domain" description="Poly(A) polymerase nucleotidyltransferase" evidence="2">
    <location>
        <begin position="16"/>
        <end position="130"/>
    </location>
</feature>
<proteinExistence type="predicted"/>
<dbReference type="Proteomes" id="UP000015453">
    <property type="component" value="Unassembled WGS sequence"/>
</dbReference>